<keyword evidence="8" id="KW-1185">Reference proteome</keyword>
<evidence type="ECO:0000259" key="6">
    <source>
        <dbReference type="Pfam" id="PF00590"/>
    </source>
</evidence>
<dbReference type="InterPro" id="IPR014777">
    <property type="entry name" value="4pyrrole_Mease_sub1"/>
</dbReference>
<dbReference type="RefSeq" id="WP_057758870.1">
    <property type="nucleotide sequence ID" value="NZ_LJYG01000112.1"/>
</dbReference>
<dbReference type="GO" id="GO:0032259">
    <property type="term" value="P:methylation"/>
    <property type="evidence" value="ECO:0007669"/>
    <property type="project" value="UniProtKB-KW"/>
</dbReference>
<comment type="pathway">
    <text evidence="1">Cofactor biosynthesis; adenosylcobalamin biosynthesis.</text>
</comment>
<keyword evidence="3 7" id="KW-0489">Methyltransferase</keyword>
<evidence type="ECO:0000256" key="2">
    <source>
        <dbReference type="ARBA" id="ARBA00022573"/>
    </source>
</evidence>
<dbReference type="Proteomes" id="UP000051936">
    <property type="component" value="Unassembled WGS sequence"/>
</dbReference>
<dbReference type="GO" id="GO:0009236">
    <property type="term" value="P:cobalamin biosynthetic process"/>
    <property type="evidence" value="ECO:0007669"/>
    <property type="project" value="UniProtKB-UniPathway"/>
</dbReference>
<proteinExistence type="predicted"/>
<dbReference type="EMBL" id="LJYG01000112">
    <property type="protein sequence ID" value="KRQ01130.1"/>
    <property type="molecule type" value="Genomic_DNA"/>
</dbReference>
<dbReference type="InterPro" id="IPR029063">
    <property type="entry name" value="SAM-dependent_MTases_sf"/>
</dbReference>
<dbReference type="InterPro" id="IPR012818">
    <property type="entry name" value="CbiE"/>
</dbReference>
<dbReference type="InterPro" id="IPR014008">
    <property type="entry name" value="Cbl_synth_MTase_CbiT"/>
</dbReference>
<dbReference type="InterPro" id="IPR035996">
    <property type="entry name" value="4pyrrol_Methylase_sf"/>
</dbReference>
<gene>
    <name evidence="7" type="ORF">AOQ71_39835</name>
</gene>
<feature type="domain" description="Tetrapyrrole methylase" evidence="6">
    <location>
        <begin position="10"/>
        <end position="184"/>
    </location>
</feature>
<dbReference type="PANTHER" id="PTHR43182">
    <property type="entry name" value="COBALT-PRECORRIN-6B C(15)-METHYLTRANSFERASE (DECARBOXYLATING)"/>
    <property type="match status" value="1"/>
</dbReference>
<dbReference type="UniPathway" id="UPA00148"/>
<dbReference type="InterPro" id="IPR000878">
    <property type="entry name" value="4pyrrol_Mease"/>
</dbReference>
<evidence type="ECO:0000256" key="4">
    <source>
        <dbReference type="ARBA" id="ARBA00022679"/>
    </source>
</evidence>
<dbReference type="SUPFAM" id="SSF53790">
    <property type="entry name" value="Tetrapyrrole methylase"/>
    <property type="match status" value="1"/>
</dbReference>
<evidence type="ECO:0000256" key="5">
    <source>
        <dbReference type="ARBA" id="ARBA00022691"/>
    </source>
</evidence>
<dbReference type="CDD" id="cd11644">
    <property type="entry name" value="Precorrin-6Y-MT"/>
    <property type="match status" value="1"/>
</dbReference>
<dbReference type="InterPro" id="IPR050714">
    <property type="entry name" value="Cobalamin_biosynth_MTase"/>
</dbReference>
<dbReference type="NCBIfam" id="TIGR02469">
    <property type="entry name" value="CbiT"/>
    <property type="match status" value="1"/>
</dbReference>
<dbReference type="CDD" id="cd02440">
    <property type="entry name" value="AdoMet_MTases"/>
    <property type="match status" value="1"/>
</dbReference>
<evidence type="ECO:0000256" key="3">
    <source>
        <dbReference type="ARBA" id="ARBA00022603"/>
    </source>
</evidence>
<organism evidence="7 8">
    <name type="scientific">Bradyrhizobium manausense</name>
    <dbReference type="NCBI Taxonomy" id="989370"/>
    <lineage>
        <taxon>Bacteria</taxon>
        <taxon>Pseudomonadati</taxon>
        <taxon>Pseudomonadota</taxon>
        <taxon>Alphaproteobacteria</taxon>
        <taxon>Hyphomicrobiales</taxon>
        <taxon>Nitrobacteraceae</taxon>
        <taxon>Bradyrhizobium</taxon>
    </lineage>
</organism>
<dbReference type="Gene3D" id="3.40.50.150">
    <property type="entry name" value="Vaccinia Virus protein VP39"/>
    <property type="match status" value="1"/>
</dbReference>
<dbReference type="OrthoDB" id="9787825at2"/>
<reference evidence="7 8" key="1">
    <citation type="submission" date="2015-09" db="EMBL/GenBank/DDBJ databases">
        <title>Draft Genome Sequence of Bradyrhizobium manausense Strain BR 3351T, a Novel Symbiotic Nitrogen-Fixing Alphaproteobacterium Isolated from Brazilian Amazon Rain Forest.</title>
        <authorList>
            <person name="De Araujo J.L."/>
            <person name="Zilli J.E."/>
        </authorList>
    </citation>
    <scope>NUCLEOTIDE SEQUENCE [LARGE SCALE GENOMIC DNA]</scope>
    <source>
        <strain evidence="7 8">BR3351</strain>
    </source>
</reference>
<dbReference type="Gene3D" id="3.40.1010.10">
    <property type="entry name" value="Cobalt-precorrin-4 Transmethylase, Domain 1"/>
    <property type="match status" value="1"/>
</dbReference>
<dbReference type="STRING" id="989370.AOQ71_39835"/>
<dbReference type="InterPro" id="IPR006365">
    <property type="entry name" value="Cbl_synth_CobL"/>
</dbReference>
<accession>A0A0R3CTX1</accession>
<comment type="caution">
    <text evidence="7">The sequence shown here is derived from an EMBL/GenBank/DDBJ whole genome shotgun (WGS) entry which is preliminary data.</text>
</comment>
<dbReference type="PIRSF" id="PIRSF036428">
    <property type="entry name" value="CobL"/>
    <property type="match status" value="1"/>
</dbReference>
<evidence type="ECO:0000313" key="8">
    <source>
        <dbReference type="Proteomes" id="UP000051936"/>
    </source>
</evidence>
<keyword evidence="5" id="KW-0949">S-adenosyl-L-methionine</keyword>
<keyword evidence="4 7" id="KW-0808">Transferase</keyword>
<evidence type="ECO:0000256" key="1">
    <source>
        <dbReference type="ARBA" id="ARBA00004953"/>
    </source>
</evidence>
<sequence length="397" mass="42345">MVDSPANPWLTIIGIGEDGLAGLSEASRKALAKAETVFGGERHLALAAAGSRGRAWPVPFDASAVLNCRGRPTVVLASGDPFWHGAGASLAEMLDGDEWIAHPAPSTFSLAAARLGWRLEATTCIGLHAAPFERLVPHLVRDAHIICLMRDAASVGDLAKWLTERGWGASLMWTLEALGGPRENTDQHRVDLFAEEIAADLVAVAVWARGTQGIPRSSGLPDDLFVHDGQITKRPLRALALSALAPRPGERLWDIGAGSGSISVEWALCGGTAIAVEMREDRAANIRTNAASFGLAHRIAVVSARAPEAFATLDEPDSVFVGGGLDRAMFEAVWSRIAPGTRFVAHAVTLETEALLGQLHQQHGGELMRVEIAHAAPLGRYHAWEATRPVVQWSTVR</sequence>
<evidence type="ECO:0000313" key="7">
    <source>
        <dbReference type="EMBL" id="KRQ01130.1"/>
    </source>
</evidence>
<keyword evidence="2" id="KW-0169">Cobalamin biosynthesis</keyword>
<dbReference type="Pfam" id="PF00590">
    <property type="entry name" value="TP_methylase"/>
    <property type="match status" value="1"/>
</dbReference>
<dbReference type="PANTHER" id="PTHR43182:SF1">
    <property type="entry name" value="COBALT-PRECORRIN-7 C(5)-METHYLTRANSFERASE"/>
    <property type="match status" value="1"/>
</dbReference>
<name>A0A0R3CTX1_9BRAD</name>
<protein>
    <submittedName>
        <fullName evidence="7">Precorrin-6Y methyltransferase</fullName>
    </submittedName>
</protein>
<dbReference type="NCBIfam" id="TIGR02467">
    <property type="entry name" value="CbiE"/>
    <property type="match status" value="1"/>
</dbReference>
<dbReference type="AlphaFoldDB" id="A0A0R3CTX1"/>
<dbReference type="SUPFAM" id="SSF53335">
    <property type="entry name" value="S-adenosyl-L-methionine-dependent methyltransferases"/>
    <property type="match status" value="1"/>
</dbReference>
<dbReference type="GO" id="GO:0008276">
    <property type="term" value="F:protein methyltransferase activity"/>
    <property type="evidence" value="ECO:0007669"/>
    <property type="project" value="InterPro"/>
</dbReference>